<dbReference type="EMBL" id="JTDI01000003">
    <property type="protein sequence ID" value="KHK91939.1"/>
    <property type="molecule type" value="Genomic_DNA"/>
</dbReference>
<dbReference type="Proteomes" id="UP000031057">
    <property type="component" value="Unassembled WGS sequence"/>
</dbReference>
<name>A0A0B1ZRP0_9SPHN</name>
<evidence type="ECO:0000313" key="2">
    <source>
        <dbReference type="Proteomes" id="UP000031057"/>
    </source>
</evidence>
<keyword evidence="2" id="KW-1185">Reference proteome</keyword>
<dbReference type="STRING" id="1348853.LK12_10045"/>
<evidence type="ECO:0008006" key="3">
    <source>
        <dbReference type="Google" id="ProtNLM"/>
    </source>
</evidence>
<evidence type="ECO:0000313" key="1">
    <source>
        <dbReference type="EMBL" id="KHK91939.1"/>
    </source>
</evidence>
<accession>A0A0B1ZRP0</accession>
<reference evidence="1 2" key="1">
    <citation type="submission" date="2014-10" db="EMBL/GenBank/DDBJ databases">
        <title>Genome sequence of Novosphingobium malaysiense MUSC 273(T).</title>
        <authorList>
            <person name="Lee L.-H."/>
        </authorList>
    </citation>
    <scope>NUCLEOTIDE SEQUENCE [LARGE SCALE GENOMIC DNA]</scope>
    <source>
        <strain evidence="1 2">MUSC 273</strain>
    </source>
</reference>
<comment type="caution">
    <text evidence="1">The sequence shown here is derived from an EMBL/GenBank/DDBJ whole genome shotgun (WGS) entry which is preliminary data.</text>
</comment>
<dbReference type="RefSeq" id="WP_039285095.1">
    <property type="nucleotide sequence ID" value="NZ_JTDI01000003.1"/>
</dbReference>
<sequence length="249" mass="26805">MQNDSKERAGLQILFARNSRPSADDVAAMLDSAESGISARITHRPPSDEGWLELLASGLTFDLRGLAPAAPVPFEPMMHRYGFETEAPVEDIEAVELVASGHIAAGAGLQPVVRMLANLAADLVLRLPARAVVWQPAQTMMEPQYFSRTVYNWLSGGAFPALGLTALEAGADGSVNSTGLSYFIGQDLQLEGRRGEAPVDAVKLAIRLVDYLVCNGPLVERQVIEAGEGGLIAEPSPFQNRVLIWRERA</sequence>
<gene>
    <name evidence="1" type="ORF">LK12_10045</name>
</gene>
<dbReference type="OrthoDB" id="7427292at2"/>
<protein>
    <recommendedName>
        <fullName evidence="3">DUF4261 domain-containing protein</fullName>
    </recommendedName>
</protein>
<dbReference type="AlphaFoldDB" id="A0A0B1ZRP0"/>
<proteinExistence type="predicted"/>
<organism evidence="1 2">
    <name type="scientific">Novosphingobium malaysiense</name>
    <dbReference type="NCBI Taxonomy" id="1348853"/>
    <lineage>
        <taxon>Bacteria</taxon>
        <taxon>Pseudomonadati</taxon>
        <taxon>Pseudomonadota</taxon>
        <taxon>Alphaproteobacteria</taxon>
        <taxon>Sphingomonadales</taxon>
        <taxon>Sphingomonadaceae</taxon>
        <taxon>Novosphingobium</taxon>
    </lineage>
</organism>